<evidence type="ECO:0000313" key="5">
    <source>
        <dbReference type="Proteomes" id="UP000183447"/>
    </source>
</evidence>
<gene>
    <name evidence="4" type="ORF">SAMN02983003_2494</name>
</gene>
<dbReference type="InterPro" id="IPR050766">
    <property type="entry name" value="Bact_Lucif_Oxidored"/>
</dbReference>
<protein>
    <recommendedName>
        <fullName evidence="2">Luciferase-like monooxygenase</fullName>
    </recommendedName>
</protein>
<dbReference type="PANTHER" id="PTHR30137">
    <property type="entry name" value="LUCIFERASE-LIKE MONOOXYGENASE"/>
    <property type="match status" value="1"/>
</dbReference>
<keyword evidence="5" id="KW-1185">Reference proteome</keyword>
<dbReference type="GO" id="GO:0005829">
    <property type="term" value="C:cytosol"/>
    <property type="evidence" value="ECO:0007669"/>
    <property type="project" value="TreeGrafter"/>
</dbReference>
<dbReference type="CDD" id="cd00347">
    <property type="entry name" value="Flavin_utilizing_monoxygenases"/>
    <property type="match status" value="1"/>
</dbReference>
<dbReference type="GO" id="GO:0016705">
    <property type="term" value="F:oxidoreductase activity, acting on paired donors, with incorporation or reduction of molecular oxygen"/>
    <property type="evidence" value="ECO:0007669"/>
    <property type="project" value="InterPro"/>
</dbReference>
<reference evidence="4 5" key="1">
    <citation type="submission" date="2016-11" db="EMBL/GenBank/DDBJ databases">
        <authorList>
            <person name="Jaros S."/>
            <person name="Januszkiewicz K."/>
            <person name="Wedrychowicz H."/>
        </authorList>
    </citation>
    <scope>NUCLEOTIDE SEQUENCE [LARGE SCALE GENOMIC DNA]</scope>
    <source>
        <strain evidence="4 5">ATCC 23634</strain>
    </source>
</reference>
<feature type="domain" description="Luciferase-like" evidence="3">
    <location>
        <begin position="7"/>
        <end position="304"/>
    </location>
</feature>
<comment type="similarity">
    <text evidence="1">To bacterial alkanal monooxygenase alpha and beta chains.</text>
</comment>
<dbReference type="InterPro" id="IPR036661">
    <property type="entry name" value="Luciferase-like_sf"/>
</dbReference>
<dbReference type="PANTHER" id="PTHR30137:SF6">
    <property type="entry name" value="LUCIFERASE-LIKE MONOOXYGENASE"/>
    <property type="match status" value="1"/>
</dbReference>
<accession>A0A1K2HYX2</accession>
<evidence type="ECO:0000313" key="4">
    <source>
        <dbReference type="EMBL" id="SFZ85295.1"/>
    </source>
</evidence>
<dbReference type="InterPro" id="IPR011251">
    <property type="entry name" value="Luciferase-like_dom"/>
</dbReference>
<sequence>MSVALSVLDLAPIAEGVSTPEALRETARLAQTAEALGYTRVWYAEHHGMPSIGSAAPELLIANSAAATSTIRVGSGGIMLLNHQPLRIVEAFRTLEALHPGRIDLGLGRAPGGDRLAMQALRTGGGEEFSAYFAEMIAFDEEGFPPDHPFSRLLASPGGVSLPPIHLLGSSGSSAHAAGQMGLGYAFAAHFSATPGGPAIAAYRRGFEASRQLKAPHAIVCLSVICAETDEEAEFLAGSQALSWALFHSGQIRKLVSPEEAAAHPYTEREKAIIANQRPLWIIGGPQTVKAEIEAKLAETGADEVMITTTLHSYAKRRRSYELVAEAFGLEARAPALAA</sequence>
<dbReference type="EMBL" id="FPKU01000002">
    <property type="protein sequence ID" value="SFZ85295.1"/>
    <property type="molecule type" value="Genomic_DNA"/>
</dbReference>
<dbReference type="RefSeq" id="WP_072343399.1">
    <property type="nucleotide sequence ID" value="NZ_FPKU01000002.1"/>
</dbReference>
<dbReference type="Gene3D" id="3.20.20.30">
    <property type="entry name" value="Luciferase-like domain"/>
    <property type="match status" value="1"/>
</dbReference>
<name>A0A1K2HYX2_9HYPH</name>
<dbReference type="Pfam" id="PF00296">
    <property type="entry name" value="Bac_luciferase"/>
    <property type="match status" value="1"/>
</dbReference>
<organism evidence="4 5">
    <name type="scientific">Devosia enhydra</name>
    <dbReference type="NCBI Taxonomy" id="665118"/>
    <lineage>
        <taxon>Bacteria</taxon>
        <taxon>Pseudomonadati</taxon>
        <taxon>Pseudomonadota</taxon>
        <taxon>Alphaproteobacteria</taxon>
        <taxon>Hyphomicrobiales</taxon>
        <taxon>Devosiaceae</taxon>
        <taxon>Devosia</taxon>
    </lineage>
</organism>
<evidence type="ECO:0000256" key="2">
    <source>
        <dbReference type="ARBA" id="ARBA00074555"/>
    </source>
</evidence>
<dbReference type="AlphaFoldDB" id="A0A1K2HYX2"/>
<evidence type="ECO:0000259" key="3">
    <source>
        <dbReference type="Pfam" id="PF00296"/>
    </source>
</evidence>
<dbReference type="STRING" id="665118.SAMN02983003_2494"/>
<dbReference type="FunFam" id="3.20.20.30:FF:000002">
    <property type="entry name" value="LLM class flavin-dependent oxidoreductase"/>
    <property type="match status" value="1"/>
</dbReference>
<proteinExistence type="predicted"/>
<dbReference type="SUPFAM" id="SSF51679">
    <property type="entry name" value="Bacterial luciferase-like"/>
    <property type="match status" value="1"/>
</dbReference>
<dbReference type="NCBIfam" id="TIGR03558">
    <property type="entry name" value="oxido_grp_1"/>
    <property type="match status" value="1"/>
</dbReference>
<evidence type="ECO:0000256" key="1">
    <source>
        <dbReference type="ARBA" id="ARBA00007789"/>
    </source>
</evidence>
<dbReference type="OrthoDB" id="9780518at2"/>
<dbReference type="Proteomes" id="UP000183447">
    <property type="component" value="Unassembled WGS sequence"/>
</dbReference>
<dbReference type="InterPro" id="IPR019949">
    <property type="entry name" value="CmoO-like"/>
</dbReference>